<evidence type="ECO:0000313" key="1">
    <source>
        <dbReference type="Proteomes" id="UP000887579"/>
    </source>
</evidence>
<dbReference type="WBParaSite" id="ES5_v2.g19691.t1">
    <property type="protein sequence ID" value="ES5_v2.g19691.t1"/>
    <property type="gene ID" value="ES5_v2.g19691"/>
</dbReference>
<accession>A0AC34FRA8</accession>
<sequence length="131" mass="14285">IEKGKTLTIQLLARGKLNNKGEREVFFELNGQMRSIFVRDEEASKGIVVRPKALAGFRGHIGAPMPGEILDVLVKEGDKVNQKDALFVLSAMKMEMTIEAPVAGTVKRIYLGKGEKLAAGDLIVEIEAFSS</sequence>
<protein>
    <submittedName>
        <fullName evidence="2">Lipoyl-binding domain-containing protein</fullName>
    </submittedName>
</protein>
<dbReference type="Proteomes" id="UP000887579">
    <property type="component" value="Unplaced"/>
</dbReference>
<proteinExistence type="predicted"/>
<name>A0AC34FRA8_9BILA</name>
<evidence type="ECO:0000313" key="2">
    <source>
        <dbReference type="WBParaSite" id="ES5_v2.g19691.t1"/>
    </source>
</evidence>
<reference evidence="2" key="1">
    <citation type="submission" date="2022-11" db="UniProtKB">
        <authorList>
            <consortium name="WormBaseParasite"/>
        </authorList>
    </citation>
    <scope>IDENTIFICATION</scope>
</reference>
<organism evidence="1 2">
    <name type="scientific">Panagrolaimus sp. ES5</name>
    <dbReference type="NCBI Taxonomy" id="591445"/>
    <lineage>
        <taxon>Eukaryota</taxon>
        <taxon>Metazoa</taxon>
        <taxon>Ecdysozoa</taxon>
        <taxon>Nematoda</taxon>
        <taxon>Chromadorea</taxon>
        <taxon>Rhabditida</taxon>
        <taxon>Tylenchina</taxon>
        <taxon>Panagrolaimomorpha</taxon>
        <taxon>Panagrolaimoidea</taxon>
        <taxon>Panagrolaimidae</taxon>
        <taxon>Panagrolaimus</taxon>
    </lineage>
</organism>